<protein>
    <submittedName>
        <fullName evidence="2">Uncharacterized protein</fullName>
    </submittedName>
</protein>
<dbReference type="InterPro" id="IPR036047">
    <property type="entry name" value="F-box-like_dom_sf"/>
</dbReference>
<evidence type="ECO:0000313" key="2">
    <source>
        <dbReference type="EMBL" id="TFY65546.1"/>
    </source>
</evidence>
<proteinExistence type="predicted"/>
<dbReference type="SUPFAM" id="SSF81383">
    <property type="entry name" value="F-box domain"/>
    <property type="match status" value="1"/>
</dbReference>
<keyword evidence="3" id="KW-1185">Reference proteome</keyword>
<accession>A0A4Y9YSL4</accession>
<organism evidence="2 3">
    <name type="scientific">Dentipellis fragilis</name>
    <dbReference type="NCBI Taxonomy" id="205917"/>
    <lineage>
        <taxon>Eukaryota</taxon>
        <taxon>Fungi</taxon>
        <taxon>Dikarya</taxon>
        <taxon>Basidiomycota</taxon>
        <taxon>Agaricomycotina</taxon>
        <taxon>Agaricomycetes</taxon>
        <taxon>Russulales</taxon>
        <taxon>Hericiaceae</taxon>
        <taxon>Dentipellis</taxon>
    </lineage>
</organism>
<feature type="chain" id="PRO_5021363052" evidence="1">
    <location>
        <begin position="21"/>
        <end position="645"/>
    </location>
</feature>
<evidence type="ECO:0000313" key="3">
    <source>
        <dbReference type="Proteomes" id="UP000298327"/>
    </source>
</evidence>
<sequence>MTVWFALLVFAPFKLVRVSGMEVIWTPCIDDANVGETNFDRSSSSTNDFTPGAAARLLPDVLIYIFSEAQEYLDRSLIDTFPNPILRLGWILVTHVCRHWRHVALGCPYLWKTIYLDLGPRWADLILSRTNSIPLYVNVNTQGDELKEWQIQCISTSAPHISELTVGAPAPSLEAMLSKFTPASHDLNTLVLVVVDKIIWHPRSIVRLTDFLDKVQGLKHLRLNNVFLPWSSPVFTNLISLDLSLTPDILPEECRPSMMQLFEILETMHSLECLALFHLLPHALDPGDKNPQYRHEAPRAFLPYLTELCLAGRLLEFTQVADNIIFPSTACLAVSITYATVWELANRTHILSQTLLHHISPRTPKPTALIRVSLQIFDTQIFLTADDAASSSQVMNLRMCLNSGHNYKEFFEELVSGMQFAEHAEFILDIDEFSAGSPLSQTAWTSIFGDENMNNIRTVYLRRPSLFPFYFRGDETERDEEEPWVSSIFQGLNQITFEDVNFKRIGGDEICDDIITILEQREELGIPIDRVTFSRCTGIDGAWLRALKKVFPDQVSWDESTEKKWYTFIDADGCGSTQHVEAMNMAYSTIENSEQYVWDALVQLCNPDGGFTLSAQPQLHYSPPNGRRRPETCEPRTCISECSTE</sequence>
<evidence type="ECO:0000256" key="1">
    <source>
        <dbReference type="SAM" id="SignalP"/>
    </source>
</evidence>
<dbReference type="AlphaFoldDB" id="A0A4Y9YSL4"/>
<feature type="signal peptide" evidence="1">
    <location>
        <begin position="1"/>
        <end position="20"/>
    </location>
</feature>
<dbReference type="EMBL" id="SEOQ01000332">
    <property type="protein sequence ID" value="TFY65546.1"/>
    <property type="molecule type" value="Genomic_DNA"/>
</dbReference>
<keyword evidence="1" id="KW-0732">Signal</keyword>
<dbReference type="OrthoDB" id="3181669at2759"/>
<comment type="caution">
    <text evidence="2">The sequence shown here is derived from an EMBL/GenBank/DDBJ whole genome shotgun (WGS) entry which is preliminary data.</text>
</comment>
<name>A0A4Y9YSL4_9AGAM</name>
<gene>
    <name evidence="2" type="ORF">EVG20_g5543</name>
</gene>
<dbReference type="Proteomes" id="UP000298327">
    <property type="component" value="Unassembled WGS sequence"/>
</dbReference>
<reference evidence="2 3" key="1">
    <citation type="submission" date="2019-02" db="EMBL/GenBank/DDBJ databases">
        <title>Genome sequencing of the rare red list fungi Dentipellis fragilis.</title>
        <authorList>
            <person name="Buettner E."/>
            <person name="Kellner H."/>
        </authorList>
    </citation>
    <scope>NUCLEOTIDE SEQUENCE [LARGE SCALE GENOMIC DNA]</scope>
    <source>
        <strain evidence="2 3">DSM 105465</strain>
    </source>
</reference>